<dbReference type="GO" id="GO:0005524">
    <property type="term" value="F:ATP binding"/>
    <property type="evidence" value="ECO:0007669"/>
    <property type="project" value="UniProtKB-KW"/>
</dbReference>
<proteinExistence type="predicted"/>
<dbReference type="PANTHER" id="PTHR43671:SF13">
    <property type="entry name" value="SERINE_THREONINE-PROTEIN KINASE NEK2"/>
    <property type="match status" value="1"/>
</dbReference>
<evidence type="ECO:0000256" key="1">
    <source>
        <dbReference type="ARBA" id="ARBA00012513"/>
    </source>
</evidence>
<organism evidence="9 10">
    <name type="scientific">Streptacidiphilus fuscans</name>
    <dbReference type="NCBI Taxonomy" id="2789292"/>
    <lineage>
        <taxon>Bacteria</taxon>
        <taxon>Bacillati</taxon>
        <taxon>Actinomycetota</taxon>
        <taxon>Actinomycetes</taxon>
        <taxon>Kitasatosporales</taxon>
        <taxon>Streptomycetaceae</taxon>
        <taxon>Streptacidiphilus</taxon>
    </lineage>
</organism>
<dbReference type="Proteomes" id="UP000657385">
    <property type="component" value="Unassembled WGS sequence"/>
</dbReference>
<gene>
    <name evidence="9" type="ORF">I2501_07380</name>
</gene>
<dbReference type="RefSeq" id="WP_196193067.1">
    <property type="nucleotide sequence ID" value="NZ_JADPRT010000003.1"/>
</dbReference>
<evidence type="ECO:0000256" key="6">
    <source>
        <dbReference type="SAM" id="MobiDB-lite"/>
    </source>
</evidence>
<evidence type="ECO:0000256" key="2">
    <source>
        <dbReference type="ARBA" id="ARBA00022679"/>
    </source>
</evidence>
<keyword evidence="7" id="KW-0812">Transmembrane</keyword>
<keyword evidence="7" id="KW-0472">Membrane</keyword>
<evidence type="ECO:0000313" key="10">
    <source>
        <dbReference type="Proteomes" id="UP000657385"/>
    </source>
</evidence>
<evidence type="ECO:0000256" key="5">
    <source>
        <dbReference type="ARBA" id="ARBA00022840"/>
    </source>
</evidence>
<dbReference type="PROSITE" id="PS50011">
    <property type="entry name" value="PROTEIN_KINASE_DOM"/>
    <property type="match status" value="1"/>
</dbReference>
<comment type="caution">
    <text evidence="9">The sequence shown here is derived from an EMBL/GenBank/DDBJ whole genome shotgun (WGS) entry which is preliminary data.</text>
</comment>
<dbReference type="InterPro" id="IPR050660">
    <property type="entry name" value="NEK_Ser/Thr_kinase"/>
</dbReference>
<keyword evidence="5" id="KW-0067">ATP-binding</keyword>
<dbReference type="Gene3D" id="1.10.510.10">
    <property type="entry name" value="Transferase(Phosphotransferase) domain 1"/>
    <property type="match status" value="1"/>
</dbReference>
<dbReference type="EMBL" id="JADPRT010000003">
    <property type="protein sequence ID" value="MBF9067859.1"/>
    <property type="molecule type" value="Genomic_DNA"/>
</dbReference>
<protein>
    <recommendedName>
        <fullName evidence="1">non-specific serine/threonine protein kinase</fullName>
        <ecNumber evidence="1">2.7.11.1</ecNumber>
    </recommendedName>
</protein>
<keyword evidence="7" id="KW-1133">Transmembrane helix</keyword>
<dbReference type="InterPro" id="IPR000719">
    <property type="entry name" value="Prot_kinase_dom"/>
</dbReference>
<reference evidence="9" key="1">
    <citation type="submission" date="2020-11" db="EMBL/GenBank/DDBJ databases">
        <title>Isolation and identification of active actinomycetes.</title>
        <authorList>
            <person name="Yu B."/>
        </authorList>
    </citation>
    <scope>NUCLEOTIDE SEQUENCE</scope>
    <source>
        <strain evidence="9">NEAU-YB345</strain>
    </source>
</reference>
<evidence type="ECO:0000256" key="3">
    <source>
        <dbReference type="ARBA" id="ARBA00022741"/>
    </source>
</evidence>
<dbReference type="EC" id="2.7.11.1" evidence="1"/>
<sequence length="392" mass="40915">MARASTGRLLAERYQLTERRRGAAVEAMDLRSGAPVLLEAVPLPELVRPFDQLTEPEGERPGGDVDENDVATLALTQANAVAQAVGDHPRLNQVFQAFAESGYLWTVGESVAGVTLAQLLEAGPLTPYRAAELVHDVATGLEAVHRAGIVHGNVTALSVTVCEDGTALLGGLAVSAAQEALCGGPGAAQAGAGVPTALWSPARVRARDARSVVVGPVAERWAPEQLGVVDGTGVPVGPAADVWALGVLLYRACTGMAPFPEGDAEQLFYAVRAGVLPDPRSAGPVWPLVVRLLDADPNRRPGLGAVRVALRRLLQRAPEPLTGATEFRLELPPSSRAGTAARLPVQRPPAEVAERHHHAAPRRGTVLLGPLLVGGIILVTLLALVLVSMLAR</sequence>
<feature type="domain" description="Protein kinase" evidence="8">
    <location>
        <begin position="1"/>
        <end position="314"/>
    </location>
</feature>
<keyword evidence="4" id="KW-0418">Kinase</keyword>
<dbReference type="SMART" id="SM00220">
    <property type="entry name" value="S_TKc"/>
    <property type="match status" value="1"/>
</dbReference>
<dbReference type="InterPro" id="IPR011009">
    <property type="entry name" value="Kinase-like_dom_sf"/>
</dbReference>
<dbReference type="AlphaFoldDB" id="A0A931AYN6"/>
<feature type="region of interest" description="Disordered" evidence="6">
    <location>
        <begin position="338"/>
        <end position="359"/>
    </location>
</feature>
<accession>A0A931AYN6</accession>
<dbReference type="GO" id="GO:0004674">
    <property type="term" value="F:protein serine/threonine kinase activity"/>
    <property type="evidence" value="ECO:0007669"/>
    <property type="project" value="UniProtKB-EC"/>
</dbReference>
<evidence type="ECO:0000259" key="8">
    <source>
        <dbReference type="PROSITE" id="PS50011"/>
    </source>
</evidence>
<evidence type="ECO:0000256" key="7">
    <source>
        <dbReference type="SAM" id="Phobius"/>
    </source>
</evidence>
<name>A0A931AYN6_9ACTN</name>
<keyword evidence="10" id="KW-1185">Reference proteome</keyword>
<evidence type="ECO:0000313" key="9">
    <source>
        <dbReference type="EMBL" id="MBF9067859.1"/>
    </source>
</evidence>
<feature type="transmembrane region" description="Helical" evidence="7">
    <location>
        <begin position="367"/>
        <end position="391"/>
    </location>
</feature>
<keyword evidence="3" id="KW-0547">Nucleotide-binding</keyword>
<evidence type="ECO:0000256" key="4">
    <source>
        <dbReference type="ARBA" id="ARBA00022777"/>
    </source>
</evidence>
<keyword evidence="2" id="KW-0808">Transferase</keyword>
<dbReference type="PANTHER" id="PTHR43671">
    <property type="entry name" value="SERINE/THREONINE-PROTEIN KINASE NEK"/>
    <property type="match status" value="1"/>
</dbReference>
<dbReference type="SUPFAM" id="SSF56112">
    <property type="entry name" value="Protein kinase-like (PK-like)"/>
    <property type="match status" value="1"/>
</dbReference>